<evidence type="ECO:0000256" key="2">
    <source>
        <dbReference type="ARBA" id="ARBA00006275"/>
    </source>
</evidence>
<dbReference type="Proteomes" id="UP000659388">
    <property type="component" value="Unassembled WGS sequence"/>
</dbReference>
<sequence length="555" mass="62546">MKKIFLLIGIISIASLYSCTDLEEDILDESTDVTGDGGAESLLAPAYAPLPEFYRHTNYFTLQEVTTDEAILPYRGGTDWGDNGKFINLHQHTFTSTNGAVNDAWNSITTGLTYSTSAVVRLKNANDPALSSFLAEARGLTAFYNMKSLDLYGIAFRKNGVDSTSVVMRGEEAFNYVESELLDIVDDLSNDVGPGRISQDAAYGLLARLYLNAAVYRDVYANPSFRKEDMDKVIDYTTKLIESGRYQLSPEFFEIFDDENHTNPELIFAIDQRADLNGHNRMAYFSLSGNQFPLAAYPRANGTDGAAITSDYYRTWVDAYGGDPQGIDPRFHKQNLDTTITCISAADFEIDRGILRGQQYGLQHDAKGEPFQRCDGDAYVVGKLYNVTRSKPDEPVVFTEKIDFSLEGSDYATGYRVEKYEFSKQSDTGRNKGEADLVVLRLADIYLMRAEAYLRGSNNTAAALEDVNTIRRARTARFTAPDLNTMDLEILYRERGFELYWEHQRRTDMIRFGKYEDRWTEKTNSDVKKRLFPIPQSAIDAASDRPGYLVQNEGY</sequence>
<evidence type="ECO:0000259" key="6">
    <source>
        <dbReference type="Pfam" id="PF07980"/>
    </source>
</evidence>
<evidence type="ECO:0000313" key="8">
    <source>
        <dbReference type="Proteomes" id="UP000659388"/>
    </source>
</evidence>
<dbReference type="PROSITE" id="PS51257">
    <property type="entry name" value="PROKAR_LIPOPROTEIN"/>
    <property type="match status" value="1"/>
</dbReference>
<evidence type="ECO:0000256" key="4">
    <source>
        <dbReference type="ARBA" id="ARBA00023136"/>
    </source>
</evidence>
<dbReference type="AlphaFoldDB" id="A0A937FAK4"/>
<keyword evidence="5" id="KW-0998">Cell outer membrane</keyword>
<protein>
    <submittedName>
        <fullName evidence="7">RagB/SusD family nutrient uptake outer membrane protein</fullName>
    </submittedName>
</protein>
<dbReference type="Gene3D" id="1.25.40.390">
    <property type="match status" value="1"/>
</dbReference>
<accession>A0A937FAK4</accession>
<evidence type="ECO:0000256" key="3">
    <source>
        <dbReference type="ARBA" id="ARBA00022729"/>
    </source>
</evidence>
<comment type="subcellular location">
    <subcellularLocation>
        <location evidence="1">Cell outer membrane</location>
    </subcellularLocation>
</comment>
<organism evidence="7 8">
    <name type="scientific">Fulvivirga sediminis</name>
    <dbReference type="NCBI Taxonomy" id="2803949"/>
    <lineage>
        <taxon>Bacteria</taxon>
        <taxon>Pseudomonadati</taxon>
        <taxon>Bacteroidota</taxon>
        <taxon>Cytophagia</taxon>
        <taxon>Cytophagales</taxon>
        <taxon>Fulvivirgaceae</taxon>
        <taxon>Fulvivirga</taxon>
    </lineage>
</organism>
<keyword evidence="3" id="KW-0732">Signal</keyword>
<comment type="similarity">
    <text evidence="2">Belongs to the SusD family.</text>
</comment>
<keyword evidence="4" id="KW-0472">Membrane</keyword>
<dbReference type="SUPFAM" id="SSF48452">
    <property type="entry name" value="TPR-like"/>
    <property type="match status" value="1"/>
</dbReference>
<dbReference type="InterPro" id="IPR012944">
    <property type="entry name" value="SusD_RagB_dom"/>
</dbReference>
<gene>
    <name evidence="7" type="ORF">JL102_12500</name>
</gene>
<evidence type="ECO:0000313" key="7">
    <source>
        <dbReference type="EMBL" id="MBL3656958.1"/>
    </source>
</evidence>
<evidence type="ECO:0000256" key="1">
    <source>
        <dbReference type="ARBA" id="ARBA00004442"/>
    </source>
</evidence>
<dbReference type="Pfam" id="PF07980">
    <property type="entry name" value="SusD_RagB"/>
    <property type="match status" value="1"/>
</dbReference>
<dbReference type="GO" id="GO:0009279">
    <property type="term" value="C:cell outer membrane"/>
    <property type="evidence" value="ECO:0007669"/>
    <property type="project" value="UniProtKB-SubCell"/>
</dbReference>
<comment type="caution">
    <text evidence="7">The sequence shown here is derived from an EMBL/GenBank/DDBJ whole genome shotgun (WGS) entry which is preliminary data.</text>
</comment>
<evidence type="ECO:0000256" key="5">
    <source>
        <dbReference type="ARBA" id="ARBA00023237"/>
    </source>
</evidence>
<keyword evidence="8" id="KW-1185">Reference proteome</keyword>
<dbReference type="EMBL" id="JAESIY010000006">
    <property type="protein sequence ID" value="MBL3656958.1"/>
    <property type="molecule type" value="Genomic_DNA"/>
</dbReference>
<dbReference type="InterPro" id="IPR011990">
    <property type="entry name" value="TPR-like_helical_dom_sf"/>
</dbReference>
<name>A0A937FAK4_9BACT</name>
<feature type="domain" description="RagB/SusD" evidence="6">
    <location>
        <begin position="412"/>
        <end position="555"/>
    </location>
</feature>
<proteinExistence type="inferred from homology"/>
<reference evidence="7" key="1">
    <citation type="submission" date="2021-01" db="EMBL/GenBank/DDBJ databases">
        <title>Fulvivirga kasyanovii gen. nov., sp nov., a novel member of the phylum Bacteroidetes isolated from seawater in a mussel farm.</title>
        <authorList>
            <person name="Zhao L.-H."/>
            <person name="Wang Z.-J."/>
        </authorList>
    </citation>
    <scope>NUCLEOTIDE SEQUENCE</scope>
    <source>
        <strain evidence="7">2943</strain>
    </source>
</reference>
<dbReference type="RefSeq" id="WP_202244754.1">
    <property type="nucleotide sequence ID" value="NZ_JAESIY010000006.1"/>
</dbReference>